<keyword evidence="2" id="KW-1185">Reference proteome</keyword>
<dbReference type="EMBL" id="VYQF01000003">
    <property type="protein sequence ID" value="KAA9038750.1"/>
    <property type="molecule type" value="Genomic_DNA"/>
</dbReference>
<organism evidence="1 2">
    <name type="scientific">Ginsengibacter hankyongi</name>
    <dbReference type="NCBI Taxonomy" id="2607284"/>
    <lineage>
        <taxon>Bacteria</taxon>
        <taxon>Pseudomonadati</taxon>
        <taxon>Bacteroidota</taxon>
        <taxon>Chitinophagia</taxon>
        <taxon>Chitinophagales</taxon>
        <taxon>Chitinophagaceae</taxon>
        <taxon>Ginsengibacter</taxon>
    </lineage>
</organism>
<dbReference type="AlphaFoldDB" id="A0A5J5II69"/>
<name>A0A5J5II69_9BACT</name>
<protein>
    <submittedName>
        <fullName evidence="1">Uncharacterized protein</fullName>
    </submittedName>
</protein>
<dbReference type="Proteomes" id="UP000326903">
    <property type="component" value="Unassembled WGS sequence"/>
</dbReference>
<proteinExistence type="predicted"/>
<gene>
    <name evidence="1" type="ORF">FW778_14495</name>
</gene>
<evidence type="ECO:0000313" key="1">
    <source>
        <dbReference type="EMBL" id="KAA9038750.1"/>
    </source>
</evidence>
<dbReference type="RefSeq" id="WP_150415471.1">
    <property type="nucleotide sequence ID" value="NZ_VYQF01000003.1"/>
</dbReference>
<reference evidence="1 2" key="1">
    <citation type="submission" date="2019-09" db="EMBL/GenBank/DDBJ databases">
        <title>Draft genome sequence of Ginsengibacter sp. BR5-29.</title>
        <authorList>
            <person name="Im W.-T."/>
        </authorList>
    </citation>
    <scope>NUCLEOTIDE SEQUENCE [LARGE SCALE GENOMIC DNA]</scope>
    <source>
        <strain evidence="1 2">BR5-29</strain>
    </source>
</reference>
<comment type="caution">
    <text evidence="1">The sequence shown here is derived from an EMBL/GenBank/DDBJ whole genome shotgun (WGS) entry which is preliminary data.</text>
</comment>
<sequence>MENFTLTPKQYDDLKHIFMVDNADIGQHPEYFEEANVSPKDYLDERIALCEAFKIDFWESAGDLSRHYDHERLKAMYIGMSIEEFDKQYKIAYPNGIAEKVFRSLANNDGEFKNDDF</sequence>
<evidence type="ECO:0000313" key="2">
    <source>
        <dbReference type="Proteomes" id="UP000326903"/>
    </source>
</evidence>
<accession>A0A5J5II69</accession>